<evidence type="ECO:0000256" key="3">
    <source>
        <dbReference type="ARBA" id="ARBA00022448"/>
    </source>
</evidence>
<feature type="transmembrane region" description="Helical" evidence="8">
    <location>
        <begin position="459"/>
        <end position="478"/>
    </location>
</feature>
<sequence>MRKRRRKKLKEYYENQERLLEHYRQDEARLQADSFDADKQFKAQAEQFGRKQRIDRLLARLVFMLNIVLLFVNLAAAVLSGSYAVISAFIDNTMDLTSSAIVQLTVWAIKHTNMFNYPRGRERLEIVAVVVCSTIMGVTNIMMIIQSIQAILSDDVHPQVTLVTILLLLSGIVSKLSLLIICCMQKTTGSRLLALDLRNDVATSLVALGGAYLGDKFWPYADPIGAILVCFFIAISWFANVFSTIPLIVGRRAEQEQTARICRIAIAHDKRIMFLDHVMVYHLGERALVELHVVLDETLPLKVTHDICEALERKIRTLDFVDRVFLHVDYQLDGDPVIGGFLFGYDTGIVSTTMLYVPKNNELKPMSNQWIGLIVSITPGMATIGALLAGKATDVFGRRKMVILSTIIFTLGTIVCAIGISKWILLAGRILLGIAIGFASMVVPIYVAESSPAHIRGKLITSFQLMITFGLLTANIFARLGRRVLLLSSIIGVFITFLLLGGAFLLINRNSSTVQTNLYPYQNSFNTDHKEFAKCAKLSNCDFCITDESCGFCAQDGQQLGFCLPKDVQNPDMSSLTGPCAGHSNDASHQINNTKFEWRNEMCQNDKTLAFLPILFMALFLCSFAIGCAPLPTFCNWQFNLFIPINLLASNQAVTRFDTFFLYAGVTAIAFVLFYFVVPETKGLSLDEIQLLFMMNRERERTVTRLKMKQLSGMDLPTVTQ</sequence>
<feature type="coiled-coil region" evidence="7">
    <location>
        <begin position="6"/>
        <end position="33"/>
    </location>
</feature>
<dbReference type="Gene3D" id="1.20.1510.10">
    <property type="entry name" value="Cation efflux protein transmembrane domain"/>
    <property type="match status" value="1"/>
</dbReference>
<proteinExistence type="inferred from homology"/>
<feature type="transmembrane region" description="Helical" evidence="8">
    <location>
        <begin position="337"/>
        <end position="357"/>
    </location>
</feature>
<dbReference type="Pfam" id="PF01545">
    <property type="entry name" value="Cation_efflux"/>
    <property type="match status" value="1"/>
</dbReference>
<organism evidence="10 11">
    <name type="scientific">Globodera pallida</name>
    <name type="common">Potato cyst nematode worm</name>
    <name type="synonym">Heterodera pallida</name>
    <dbReference type="NCBI Taxonomy" id="36090"/>
    <lineage>
        <taxon>Eukaryota</taxon>
        <taxon>Metazoa</taxon>
        <taxon>Ecdysozoa</taxon>
        <taxon>Nematoda</taxon>
        <taxon>Chromadorea</taxon>
        <taxon>Rhabditida</taxon>
        <taxon>Tylenchina</taxon>
        <taxon>Tylenchomorpha</taxon>
        <taxon>Tylenchoidea</taxon>
        <taxon>Heteroderidae</taxon>
        <taxon>Heteroderinae</taxon>
        <taxon>Globodera</taxon>
    </lineage>
</organism>
<evidence type="ECO:0000313" key="10">
    <source>
        <dbReference type="Proteomes" id="UP000050741"/>
    </source>
</evidence>
<dbReference type="GO" id="GO:0008324">
    <property type="term" value="F:monoatomic cation transmembrane transporter activity"/>
    <property type="evidence" value="ECO:0007669"/>
    <property type="project" value="InterPro"/>
</dbReference>
<dbReference type="InterPro" id="IPR005828">
    <property type="entry name" value="MFS_sugar_transport-like"/>
</dbReference>
<feature type="transmembrane region" description="Helical" evidence="8">
    <location>
        <begin position="609"/>
        <end position="632"/>
    </location>
</feature>
<evidence type="ECO:0000256" key="6">
    <source>
        <dbReference type="ARBA" id="ARBA00023136"/>
    </source>
</evidence>
<comment type="similarity">
    <text evidence="2">Belongs to the cation diffusion facilitator (CDF) transporter (TC 2.A.4) family. SLC30A subfamily.</text>
</comment>
<evidence type="ECO:0000256" key="1">
    <source>
        <dbReference type="ARBA" id="ARBA00004141"/>
    </source>
</evidence>
<dbReference type="AlphaFoldDB" id="A0A183CDV7"/>
<dbReference type="Pfam" id="PF00083">
    <property type="entry name" value="Sugar_tr"/>
    <property type="match status" value="2"/>
</dbReference>
<dbReference type="InterPro" id="IPR002524">
    <property type="entry name" value="Cation_efflux"/>
</dbReference>
<feature type="transmembrane region" description="Helical" evidence="8">
    <location>
        <begin position="195"/>
        <end position="214"/>
    </location>
</feature>
<dbReference type="InterPro" id="IPR036259">
    <property type="entry name" value="MFS_trans_sf"/>
</dbReference>
<dbReference type="InterPro" id="IPR036837">
    <property type="entry name" value="Cation_efflux_CTD_sf"/>
</dbReference>
<dbReference type="SUPFAM" id="SSF103473">
    <property type="entry name" value="MFS general substrate transporter"/>
    <property type="match status" value="1"/>
</dbReference>
<dbReference type="Proteomes" id="UP000050741">
    <property type="component" value="Unassembled WGS sequence"/>
</dbReference>
<feature type="transmembrane region" description="Helical" evidence="8">
    <location>
        <begin position="660"/>
        <end position="678"/>
    </location>
</feature>
<feature type="transmembrane region" description="Helical" evidence="8">
    <location>
        <begin position="426"/>
        <end position="447"/>
    </location>
</feature>
<dbReference type="GO" id="GO:0016020">
    <property type="term" value="C:membrane"/>
    <property type="evidence" value="ECO:0007669"/>
    <property type="project" value="UniProtKB-SubCell"/>
</dbReference>
<dbReference type="PROSITE" id="PS00217">
    <property type="entry name" value="SUGAR_TRANSPORT_2"/>
    <property type="match status" value="1"/>
</dbReference>
<dbReference type="WBParaSite" id="GPLIN_001106100">
    <property type="protein sequence ID" value="GPLIN_001106100"/>
    <property type="gene ID" value="GPLIN_001106100"/>
</dbReference>
<dbReference type="SUPFAM" id="SSF160240">
    <property type="entry name" value="Cation efflux protein cytoplasmic domain-like"/>
    <property type="match status" value="1"/>
</dbReference>
<protein>
    <submittedName>
        <fullName evidence="11">MFS domain-containing protein</fullName>
    </submittedName>
</protein>
<feature type="transmembrane region" description="Helical" evidence="8">
    <location>
        <begin position="484"/>
        <end position="507"/>
    </location>
</feature>
<dbReference type="Pfam" id="PF16916">
    <property type="entry name" value="ZT_dimer"/>
    <property type="match status" value="1"/>
</dbReference>
<feature type="transmembrane region" description="Helical" evidence="8">
    <location>
        <begin position="369"/>
        <end position="389"/>
    </location>
</feature>
<reference evidence="11" key="2">
    <citation type="submission" date="2016-06" db="UniProtKB">
        <authorList>
            <consortium name="WormBaseParasite"/>
        </authorList>
    </citation>
    <scope>IDENTIFICATION</scope>
</reference>
<evidence type="ECO:0000256" key="5">
    <source>
        <dbReference type="ARBA" id="ARBA00022989"/>
    </source>
</evidence>
<dbReference type="NCBIfam" id="TIGR01297">
    <property type="entry name" value="CDF"/>
    <property type="match status" value="1"/>
</dbReference>
<feature type="transmembrane region" description="Helical" evidence="8">
    <location>
        <begin position="126"/>
        <end position="148"/>
    </location>
</feature>
<feature type="domain" description="Major facilitator superfamily (MFS) profile" evidence="9">
    <location>
        <begin position="332"/>
        <end position="721"/>
    </location>
</feature>
<keyword evidence="7" id="KW-0175">Coiled coil</keyword>
<dbReference type="InterPro" id="IPR003663">
    <property type="entry name" value="Sugar/inositol_transpt"/>
</dbReference>
<dbReference type="PANTHER" id="PTHR43840:SF17">
    <property type="entry name" value="CATION EFFLUX PROTEIN CYTOPLASMIC DOMAIN-CONTAINING PROTEIN"/>
    <property type="match status" value="1"/>
</dbReference>
<dbReference type="PROSITE" id="PS50850">
    <property type="entry name" value="MFS"/>
    <property type="match status" value="1"/>
</dbReference>
<dbReference type="SUPFAM" id="SSF161111">
    <property type="entry name" value="Cation efflux protein transmembrane domain-like"/>
    <property type="match status" value="1"/>
</dbReference>
<evidence type="ECO:0000256" key="2">
    <source>
        <dbReference type="ARBA" id="ARBA00008873"/>
    </source>
</evidence>
<dbReference type="InterPro" id="IPR050291">
    <property type="entry name" value="CDF_Transporter"/>
</dbReference>
<dbReference type="FunFam" id="1.20.1510.10:FF:000005">
    <property type="entry name" value="Putative Cation diffusion facilitator 1"/>
    <property type="match status" value="1"/>
</dbReference>
<dbReference type="InterPro" id="IPR005829">
    <property type="entry name" value="Sugar_transporter_CS"/>
</dbReference>
<keyword evidence="3" id="KW-0813">Transport</keyword>
<feature type="transmembrane region" description="Helical" evidence="8">
    <location>
        <begin position="226"/>
        <end position="250"/>
    </location>
</feature>
<name>A0A183CDV7_GLOPA</name>
<feature type="transmembrane region" description="Helical" evidence="8">
    <location>
        <begin position="160"/>
        <end position="183"/>
    </location>
</feature>
<reference evidence="10" key="1">
    <citation type="submission" date="2014-05" db="EMBL/GenBank/DDBJ databases">
        <title>The genome and life-stage specific transcriptomes of Globodera pallida elucidate key aspects of plant parasitism by a cyst nematode.</title>
        <authorList>
            <person name="Cotton J.A."/>
            <person name="Lilley C.J."/>
            <person name="Jones L.M."/>
            <person name="Kikuchi T."/>
            <person name="Reid A.J."/>
            <person name="Thorpe P."/>
            <person name="Tsai I.J."/>
            <person name="Beasley H."/>
            <person name="Blok V."/>
            <person name="Cock P.J.A."/>
            <person name="Van den Akker S.E."/>
            <person name="Holroyd N."/>
            <person name="Hunt M."/>
            <person name="Mantelin S."/>
            <person name="Naghra H."/>
            <person name="Pain A."/>
            <person name="Palomares-Rius J.E."/>
            <person name="Zarowiecki M."/>
            <person name="Berriman M."/>
            <person name="Jones J.T."/>
            <person name="Urwin P.E."/>
        </authorList>
    </citation>
    <scope>NUCLEOTIDE SEQUENCE [LARGE SCALE GENOMIC DNA]</scope>
    <source>
        <strain evidence="10">Lindley</strain>
    </source>
</reference>
<keyword evidence="10" id="KW-1185">Reference proteome</keyword>
<dbReference type="PANTHER" id="PTHR43840">
    <property type="entry name" value="MITOCHONDRIAL METAL TRANSPORTER 1-RELATED"/>
    <property type="match status" value="1"/>
</dbReference>
<evidence type="ECO:0000259" key="9">
    <source>
        <dbReference type="PROSITE" id="PS50850"/>
    </source>
</evidence>
<keyword evidence="5 8" id="KW-1133">Transmembrane helix</keyword>
<dbReference type="InterPro" id="IPR027469">
    <property type="entry name" value="Cation_efflux_TMD_sf"/>
</dbReference>
<dbReference type="InterPro" id="IPR058533">
    <property type="entry name" value="Cation_efflux_TM"/>
</dbReference>
<evidence type="ECO:0000313" key="11">
    <source>
        <dbReference type="WBParaSite" id="GPLIN_001106100"/>
    </source>
</evidence>
<evidence type="ECO:0000256" key="7">
    <source>
        <dbReference type="SAM" id="Coils"/>
    </source>
</evidence>
<feature type="transmembrane region" description="Helical" evidence="8">
    <location>
        <begin position="57"/>
        <end position="90"/>
    </location>
</feature>
<dbReference type="Gene3D" id="3.30.70.1350">
    <property type="entry name" value="Cation efflux protein, cytoplasmic domain"/>
    <property type="match status" value="1"/>
</dbReference>
<evidence type="ECO:0000256" key="4">
    <source>
        <dbReference type="ARBA" id="ARBA00022692"/>
    </source>
</evidence>
<dbReference type="InterPro" id="IPR020846">
    <property type="entry name" value="MFS_dom"/>
</dbReference>
<feature type="transmembrane region" description="Helical" evidence="8">
    <location>
        <begin position="401"/>
        <end position="420"/>
    </location>
</feature>
<dbReference type="Gene3D" id="1.20.1250.20">
    <property type="entry name" value="MFS general substrate transporter like domains"/>
    <property type="match status" value="2"/>
</dbReference>
<keyword evidence="6 8" id="KW-0472">Membrane</keyword>
<evidence type="ECO:0000256" key="8">
    <source>
        <dbReference type="SAM" id="Phobius"/>
    </source>
</evidence>
<dbReference type="PRINTS" id="PR00171">
    <property type="entry name" value="SUGRTRNSPORT"/>
</dbReference>
<accession>A0A183CDV7</accession>
<keyword evidence="4 8" id="KW-0812">Transmembrane</keyword>
<comment type="subcellular location">
    <subcellularLocation>
        <location evidence="1">Membrane</location>
        <topology evidence="1">Multi-pass membrane protein</topology>
    </subcellularLocation>
</comment>
<dbReference type="InterPro" id="IPR027470">
    <property type="entry name" value="Cation_efflux_CTD"/>
</dbReference>